<evidence type="ECO:0000259" key="10">
    <source>
        <dbReference type="Pfam" id="PF00768"/>
    </source>
</evidence>
<keyword evidence="3" id="KW-0378">Hydrolase</keyword>
<evidence type="ECO:0000256" key="7">
    <source>
        <dbReference type="PIRSR" id="PIRSR618044-1"/>
    </source>
</evidence>
<dbReference type="AlphaFoldDB" id="A0A1F6MS98"/>
<dbReference type="EMBL" id="MFQN01000013">
    <property type="protein sequence ID" value="OGH74511.1"/>
    <property type="molecule type" value="Genomic_DNA"/>
</dbReference>
<evidence type="ECO:0000256" key="4">
    <source>
        <dbReference type="ARBA" id="ARBA00022960"/>
    </source>
</evidence>
<dbReference type="STRING" id="1798692.A3G00_01840"/>
<dbReference type="InterPro" id="IPR012338">
    <property type="entry name" value="Beta-lactam/transpept-like"/>
</dbReference>
<evidence type="ECO:0000313" key="11">
    <source>
        <dbReference type="EMBL" id="OGH74511.1"/>
    </source>
</evidence>
<name>A0A1F6MS98_9BACT</name>
<feature type="domain" description="Peptidase S11 D-alanyl-D-alanine carboxypeptidase A N-terminal" evidence="10">
    <location>
        <begin position="508"/>
        <end position="732"/>
    </location>
</feature>
<accession>A0A1F6MS98</accession>
<keyword evidence="2" id="KW-0732">Signal</keyword>
<dbReference type="Proteomes" id="UP000178347">
    <property type="component" value="Unassembled WGS sequence"/>
</dbReference>
<evidence type="ECO:0000256" key="9">
    <source>
        <dbReference type="RuleBase" id="RU004016"/>
    </source>
</evidence>
<dbReference type="Pfam" id="PF00768">
    <property type="entry name" value="Peptidase_S11"/>
    <property type="match status" value="1"/>
</dbReference>
<evidence type="ECO:0000256" key="8">
    <source>
        <dbReference type="PIRSR" id="PIRSR618044-2"/>
    </source>
</evidence>
<dbReference type="SUPFAM" id="SSF56601">
    <property type="entry name" value="beta-lactamase/transpeptidase-like"/>
    <property type="match status" value="1"/>
</dbReference>
<proteinExistence type="inferred from homology"/>
<comment type="caution">
    <text evidence="11">The sequence shown here is derived from an EMBL/GenBank/DDBJ whole genome shotgun (WGS) entry which is preliminary data.</text>
</comment>
<reference evidence="11 12" key="1">
    <citation type="journal article" date="2016" name="Nat. Commun.">
        <title>Thousands of microbial genomes shed light on interconnected biogeochemical processes in an aquifer system.</title>
        <authorList>
            <person name="Anantharaman K."/>
            <person name="Brown C.T."/>
            <person name="Hug L.A."/>
            <person name="Sharon I."/>
            <person name="Castelle C.J."/>
            <person name="Probst A.J."/>
            <person name="Thomas B.C."/>
            <person name="Singh A."/>
            <person name="Wilkins M.J."/>
            <person name="Karaoz U."/>
            <person name="Brodie E.L."/>
            <person name="Williams K.H."/>
            <person name="Hubbard S.S."/>
            <person name="Banfield J.F."/>
        </authorList>
    </citation>
    <scope>NUCLEOTIDE SEQUENCE [LARGE SCALE GENOMIC DNA]</scope>
</reference>
<feature type="active site" evidence="7">
    <location>
        <position position="590"/>
    </location>
</feature>
<sequence length="753" mass="84718">MRKPTCLAYFLIVLLLGLVLSPILVFAQQDFNANYLISDEELQNWQSLGRSEILSFLRDKDGYIAELKTADKDGVSKRVSDIIYNAGKEHKINPKYLLVKLQKEQSLVTDADPTQKQLDWATGYGVCDNCSMDDPSIQKHKGFGTQVDSAAGIIRWYYNNTALEQWVKKPNQLYIIDGQTIKPANQATAFLYTYTPHLQGNKNFWELWQNWFGQVWPDGSLIKSADDPSVYLIDKNKKRKISSMSALISRFNPKLILTVPASELNNYALGSPIDFPNYSILKQADNFYLLDYDALRPFASAELVKKIGYNPEEFIDVTEPDVKIFALGKIITDEAIDVSGKLVEVKETEGLFYLKNGVISPLLSPSVAETNFPDLQKEKISLTSLQKYQQGDLVKFKDGVLIGTKATAEVFVIENGKKRHIPSEMVFSRMGYDWNNVVWIDLLTATAHEDGPELELPARLTTENITAQTDTAPETDGVQSPIDKSKGMYAISEDKTVYIGDKFSTGVNTYLVAEYGTQKILAGKNIDAVRPAASFVKVLTAYMLMKGGLNLNQSTTFDSKKHSAAYNNFRAANGEKFLNKDLMYSLLTSSINTPARMLVSNIKEEASFIADMNAQAAEWGLGNTKFTDTYGYDLKNETTAKEYLTLYVNTEKNSDVRKFLGAKNYEYNELKDLDGKPKHYDEHSNYLVNKTGLPFTIISSKTGYLDEAGAGLSMLVERPSDKKRFIIITMGNPDYTHRFDEPERLAKWAIENF</sequence>
<dbReference type="InterPro" id="IPR018044">
    <property type="entry name" value="Peptidase_S11"/>
</dbReference>
<evidence type="ECO:0000313" key="12">
    <source>
        <dbReference type="Proteomes" id="UP000178347"/>
    </source>
</evidence>
<evidence type="ECO:0000256" key="1">
    <source>
        <dbReference type="ARBA" id="ARBA00007164"/>
    </source>
</evidence>
<organism evidence="11 12">
    <name type="scientific">Candidatus Magasanikbacteria bacterium RIFCSPLOWO2_12_FULL_43_12</name>
    <dbReference type="NCBI Taxonomy" id="1798692"/>
    <lineage>
        <taxon>Bacteria</taxon>
        <taxon>Candidatus Magasanikiibacteriota</taxon>
    </lineage>
</organism>
<keyword evidence="4" id="KW-0133">Cell shape</keyword>
<dbReference type="GO" id="GO:0071555">
    <property type="term" value="P:cell wall organization"/>
    <property type="evidence" value="ECO:0007669"/>
    <property type="project" value="UniProtKB-KW"/>
</dbReference>
<dbReference type="PRINTS" id="PR00725">
    <property type="entry name" value="DADACBPTASE1"/>
</dbReference>
<evidence type="ECO:0000256" key="3">
    <source>
        <dbReference type="ARBA" id="ARBA00022801"/>
    </source>
</evidence>
<keyword evidence="6" id="KW-0961">Cell wall biogenesis/degradation</keyword>
<protein>
    <recommendedName>
        <fullName evidence="10">Peptidase S11 D-alanyl-D-alanine carboxypeptidase A N-terminal domain-containing protein</fullName>
    </recommendedName>
</protein>
<keyword evidence="5" id="KW-0573">Peptidoglycan synthesis</keyword>
<feature type="active site" description="Acyl-ester intermediate" evidence="7">
    <location>
        <position position="534"/>
    </location>
</feature>
<feature type="binding site" evidence="8">
    <location>
        <position position="701"/>
    </location>
    <ligand>
        <name>substrate</name>
    </ligand>
</feature>
<gene>
    <name evidence="11" type="ORF">A3G00_01840</name>
</gene>
<dbReference type="GO" id="GO:0006508">
    <property type="term" value="P:proteolysis"/>
    <property type="evidence" value="ECO:0007669"/>
    <property type="project" value="InterPro"/>
</dbReference>
<dbReference type="GO" id="GO:0009252">
    <property type="term" value="P:peptidoglycan biosynthetic process"/>
    <property type="evidence" value="ECO:0007669"/>
    <property type="project" value="UniProtKB-KW"/>
</dbReference>
<evidence type="ECO:0000256" key="2">
    <source>
        <dbReference type="ARBA" id="ARBA00022729"/>
    </source>
</evidence>
<evidence type="ECO:0000256" key="6">
    <source>
        <dbReference type="ARBA" id="ARBA00023316"/>
    </source>
</evidence>
<comment type="similarity">
    <text evidence="1 9">Belongs to the peptidase S11 family.</text>
</comment>
<dbReference type="Gene3D" id="3.40.710.10">
    <property type="entry name" value="DD-peptidase/beta-lactamase superfamily"/>
    <property type="match status" value="1"/>
</dbReference>
<dbReference type="InterPro" id="IPR001967">
    <property type="entry name" value="Peptidase_S11_N"/>
</dbReference>
<dbReference type="GO" id="GO:0009002">
    <property type="term" value="F:serine-type D-Ala-D-Ala carboxypeptidase activity"/>
    <property type="evidence" value="ECO:0007669"/>
    <property type="project" value="InterPro"/>
</dbReference>
<feature type="active site" description="Proton acceptor" evidence="7">
    <location>
        <position position="537"/>
    </location>
</feature>
<evidence type="ECO:0000256" key="5">
    <source>
        <dbReference type="ARBA" id="ARBA00022984"/>
    </source>
</evidence>
<dbReference type="GO" id="GO:0008360">
    <property type="term" value="P:regulation of cell shape"/>
    <property type="evidence" value="ECO:0007669"/>
    <property type="project" value="UniProtKB-KW"/>
</dbReference>